<reference evidence="3 4" key="1">
    <citation type="submission" date="2014-03" db="EMBL/GenBank/DDBJ databases">
        <title>Genome sequence of Clostridium litorale W6, DSM 5388.</title>
        <authorList>
            <person name="Poehlein A."/>
            <person name="Jagirdar A."/>
            <person name="Khonsari B."/>
            <person name="Chibani C.M."/>
            <person name="Gutierrez Gutierrez D.A."/>
            <person name="Davydova E."/>
            <person name="Alghaithi H.S."/>
            <person name="Nair K.P."/>
            <person name="Dhamotharan K."/>
            <person name="Chandran L."/>
            <person name="G W."/>
            <person name="Daniel R."/>
        </authorList>
    </citation>
    <scope>NUCLEOTIDE SEQUENCE [LARGE SCALE GENOMIC DNA]</scope>
    <source>
        <strain evidence="3 4">W6</strain>
    </source>
</reference>
<dbReference type="Pfam" id="PF01906">
    <property type="entry name" value="YbjQ_1"/>
    <property type="match status" value="1"/>
</dbReference>
<name>A0A069RI10_PEPLI</name>
<proteinExistence type="inferred from homology"/>
<dbReference type="Gene3D" id="3.30.110.70">
    <property type="entry name" value="Hypothetical protein apc22750. Chain B"/>
    <property type="match status" value="1"/>
</dbReference>
<gene>
    <name evidence="3" type="ORF">CLIT_10c05220</name>
</gene>
<dbReference type="InterPro" id="IPR002765">
    <property type="entry name" value="UPF0145_YbjQ-like"/>
</dbReference>
<sequence length="106" mass="11498">MILVNTDYVPGKKIVKTIGIAKGSTIRAKHIGKDITSAFRHIVGGEMKEYSQMLEEARQIATMNMVKEAESLGANAVINIRFSTSAIMQGAAEILIYGTAVVLEDE</sequence>
<evidence type="ECO:0000313" key="3">
    <source>
        <dbReference type="EMBL" id="KDR95795.1"/>
    </source>
</evidence>
<dbReference type="AlphaFoldDB" id="A0A069RI10"/>
<comment type="similarity">
    <text evidence="1 2">Belongs to the UPF0145 family.</text>
</comment>
<keyword evidence="4" id="KW-1185">Reference proteome</keyword>
<dbReference type="PANTHER" id="PTHR34068">
    <property type="entry name" value="UPF0145 PROTEIN YBJQ"/>
    <property type="match status" value="1"/>
</dbReference>
<dbReference type="SUPFAM" id="SSF117782">
    <property type="entry name" value="YbjQ-like"/>
    <property type="match status" value="1"/>
</dbReference>
<evidence type="ECO:0000256" key="1">
    <source>
        <dbReference type="ARBA" id="ARBA00010751"/>
    </source>
</evidence>
<evidence type="ECO:0000313" key="4">
    <source>
        <dbReference type="Proteomes" id="UP000027946"/>
    </source>
</evidence>
<evidence type="ECO:0000256" key="2">
    <source>
        <dbReference type="HAMAP-Rule" id="MF_00338"/>
    </source>
</evidence>
<organism evidence="3 4">
    <name type="scientific">Peptoclostridium litorale DSM 5388</name>
    <dbReference type="NCBI Taxonomy" id="1121324"/>
    <lineage>
        <taxon>Bacteria</taxon>
        <taxon>Bacillati</taxon>
        <taxon>Bacillota</taxon>
        <taxon>Clostridia</taxon>
        <taxon>Peptostreptococcales</taxon>
        <taxon>Peptoclostridiaceae</taxon>
        <taxon>Peptoclostridium</taxon>
    </lineage>
</organism>
<dbReference type="EMBL" id="JJMM01000010">
    <property type="protein sequence ID" value="KDR95795.1"/>
    <property type="molecule type" value="Genomic_DNA"/>
</dbReference>
<protein>
    <recommendedName>
        <fullName evidence="2">UPF0145 protein CLIT_10c05220</fullName>
    </recommendedName>
</protein>
<comment type="caution">
    <text evidence="3">The sequence shown here is derived from an EMBL/GenBank/DDBJ whole genome shotgun (WGS) entry which is preliminary data.</text>
</comment>
<dbReference type="STRING" id="1121324.CLIT_10c05220"/>
<accession>A0A069RI10</accession>
<dbReference type="RefSeq" id="WP_038264366.1">
    <property type="nucleotide sequence ID" value="NZ_FSRH01000011.1"/>
</dbReference>
<dbReference type="InterPro" id="IPR035439">
    <property type="entry name" value="UPF0145_dom_sf"/>
</dbReference>
<dbReference type="PANTHER" id="PTHR34068:SF2">
    <property type="entry name" value="UPF0145 PROTEIN SCO3412"/>
    <property type="match status" value="1"/>
</dbReference>
<dbReference type="eggNOG" id="COG0393">
    <property type="taxonomic scope" value="Bacteria"/>
</dbReference>
<dbReference type="OrthoDB" id="9796448at2"/>
<dbReference type="HAMAP" id="MF_00338">
    <property type="entry name" value="UPF0145"/>
    <property type="match status" value="1"/>
</dbReference>
<dbReference type="Proteomes" id="UP000027946">
    <property type="component" value="Unassembled WGS sequence"/>
</dbReference>